<gene>
    <name evidence="1" type="ORF">NE686_10310</name>
</gene>
<reference evidence="1 2" key="1">
    <citation type="submission" date="2022-06" db="EMBL/GenBank/DDBJ databases">
        <title>Isolation of gut microbiota from human fecal samples.</title>
        <authorList>
            <person name="Pamer E.G."/>
            <person name="Barat B."/>
            <person name="Waligurski E."/>
            <person name="Medina S."/>
            <person name="Paddock L."/>
            <person name="Mostad J."/>
        </authorList>
    </citation>
    <scope>NUCLEOTIDE SEQUENCE [LARGE SCALE GENOMIC DNA]</scope>
    <source>
        <strain evidence="1 2">DFI.7.95</strain>
    </source>
</reference>
<organism evidence="1 2">
    <name type="scientific">Tissierella carlieri</name>
    <dbReference type="NCBI Taxonomy" id="689904"/>
    <lineage>
        <taxon>Bacteria</taxon>
        <taxon>Bacillati</taxon>
        <taxon>Bacillota</taxon>
        <taxon>Tissierellia</taxon>
        <taxon>Tissierellales</taxon>
        <taxon>Tissierellaceae</taxon>
        <taxon>Tissierella</taxon>
    </lineage>
</organism>
<keyword evidence="2" id="KW-1185">Reference proteome</keyword>
<dbReference type="RefSeq" id="WP_256311455.1">
    <property type="nucleotide sequence ID" value="NZ_JANGAC010000007.1"/>
</dbReference>
<comment type="caution">
    <text evidence="1">The sequence shown here is derived from an EMBL/GenBank/DDBJ whole genome shotgun (WGS) entry which is preliminary data.</text>
</comment>
<dbReference type="EMBL" id="JANGAC010000007">
    <property type="protein sequence ID" value="MCQ4923480.1"/>
    <property type="molecule type" value="Genomic_DNA"/>
</dbReference>
<sequence>MSNNINLNDSKNFYEVNNLKYPNITNCPNTSCMCFMHCNLPNPSIFTPSIEYQVSIPINLAKSLEGKYFVGYADNLSFGKGTSTWARLFNPPNSGVNLHVTVWTISDISESPFRAQIWFNAIPPGVPQESSLVTPANLAFCPPISPKVKLQYATNVSGDPVGGVKAFVRRGQPETTIVDDEQGKFIFPPGGSFLVFLSNPETPNVAASGRVAFGWWEEPICNNK</sequence>
<evidence type="ECO:0000313" key="2">
    <source>
        <dbReference type="Proteomes" id="UP001524478"/>
    </source>
</evidence>
<dbReference type="Pfam" id="PF19640">
    <property type="entry name" value="DUF6143"/>
    <property type="match status" value="1"/>
</dbReference>
<evidence type="ECO:0000313" key="1">
    <source>
        <dbReference type="EMBL" id="MCQ4923480.1"/>
    </source>
</evidence>
<name>A0ABT1SAI2_9FIRM</name>
<dbReference type="Proteomes" id="UP001524478">
    <property type="component" value="Unassembled WGS sequence"/>
</dbReference>
<protein>
    <submittedName>
        <fullName evidence="1">DUF6143 family protein</fullName>
    </submittedName>
</protein>
<accession>A0ABT1SAI2</accession>
<dbReference type="InterPro" id="IPR046141">
    <property type="entry name" value="DUF6143"/>
</dbReference>
<proteinExistence type="predicted"/>